<dbReference type="Proteomes" id="UP000509667">
    <property type="component" value="Chromosome"/>
</dbReference>
<accession>A0A7D5T515</accession>
<evidence type="ECO:0000313" key="1">
    <source>
        <dbReference type="EMBL" id="QLH78170.1"/>
    </source>
</evidence>
<reference evidence="1 2" key="1">
    <citation type="submission" date="2020-07" db="EMBL/GenBank/DDBJ databases">
        <title>Halosimplex pelagicum sp. nov. and Halosimplex rubrum sp. nov., isolated from salted brown alga Laminaria, and emended description of the genus Halosimplex.</title>
        <authorList>
            <person name="Cui H."/>
        </authorList>
    </citation>
    <scope>NUCLEOTIDE SEQUENCE [LARGE SCALE GENOMIC DNA]</scope>
    <source>
        <strain evidence="1 2">R27</strain>
    </source>
</reference>
<keyword evidence="2" id="KW-1185">Reference proteome</keyword>
<dbReference type="EMBL" id="CP058910">
    <property type="protein sequence ID" value="QLH78170.1"/>
    <property type="molecule type" value="Genomic_DNA"/>
</dbReference>
<dbReference type="GeneID" id="56078801"/>
<sequence>MNRRNYIKTVGGIALTTQAGVPLGKTAEKVRGAADEQDEVGEDELTEAEKTPVYYTIDIPAIDQQILHVSIHADMLEDLNLLRTKSESYTVGINLSYHEPSDAPWEVFNFSVQDEYLDEVVLGEVGDESITANRWAQLEKEKIALLTTGTGTHGYLGVVGDGETVEIEAPENSWEWPSVEYERVRVETTDQSEIEVTSEGDNIVVFEMDIAHLCSPHSVP</sequence>
<protein>
    <submittedName>
        <fullName evidence="1">Uncharacterized protein</fullName>
    </submittedName>
</protein>
<name>A0A7D5T515_9EURY</name>
<dbReference type="AlphaFoldDB" id="A0A7D5T515"/>
<organism evidence="1 2">
    <name type="scientific">Halosimplex rubrum</name>
    <dbReference type="NCBI Taxonomy" id="869889"/>
    <lineage>
        <taxon>Archaea</taxon>
        <taxon>Methanobacteriati</taxon>
        <taxon>Methanobacteriota</taxon>
        <taxon>Stenosarchaea group</taxon>
        <taxon>Halobacteria</taxon>
        <taxon>Halobacteriales</taxon>
        <taxon>Haloarculaceae</taxon>
        <taxon>Halosimplex</taxon>
    </lineage>
</organism>
<dbReference type="RefSeq" id="WP_179908092.1">
    <property type="nucleotide sequence ID" value="NZ_CP058910.1"/>
</dbReference>
<gene>
    <name evidence="1" type="ORF">HZS55_13020</name>
</gene>
<proteinExistence type="predicted"/>
<dbReference type="KEGG" id="hrr:HZS55_13020"/>
<evidence type="ECO:0000313" key="2">
    <source>
        <dbReference type="Proteomes" id="UP000509667"/>
    </source>
</evidence>